<protein>
    <submittedName>
        <fullName evidence="2">Uncharacterized protein</fullName>
    </submittedName>
</protein>
<gene>
    <name evidence="2" type="ORF">EJ05DRAFT_490680</name>
</gene>
<feature type="compositionally biased region" description="Basic residues" evidence="1">
    <location>
        <begin position="82"/>
        <end position="91"/>
    </location>
</feature>
<accession>A0A6A6VSC8</accession>
<evidence type="ECO:0000313" key="2">
    <source>
        <dbReference type="EMBL" id="KAF2752779.1"/>
    </source>
</evidence>
<feature type="region of interest" description="Disordered" evidence="1">
    <location>
        <begin position="76"/>
        <end position="186"/>
    </location>
</feature>
<dbReference type="EMBL" id="ML996595">
    <property type="protein sequence ID" value="KAF2752779.1"/>
    <property type="molecule type" value="Genomic_DNA"/>
</dbReference>
<dbReference type="Proteomes" id="UP000799437">
    <property type="component" value="Unassembled WGS sequence"/>
</dbReference>
<proteinExistence type="predicted"/>
<evidence type="ECO:0000256" key="1">
    <source>
        <dbReference type="SAM" id="MobiDB-lite"/>
    </source>
</evidence>
<feature type="compositionally biased region" description="Polar residues" evidence="1">
    <location>
        <begin position="157"/>
        <end position="170"/>
    </location>
</feature>
<feature type="region of interest" description="Disordered" evidence="1">
    <location>
        <begin position="373"/>
        <end position="423"/>
    </location>
</feature>
<feature type="compositionally biased region" description="Polar residues" evidence="1">
    <location>
        <begin position="398"/>
        <end position="423"/>
    </location>
</feature>
<organism evidence="2 3">
    <name type="scientific">Pseudovirgaria hyperparasitica</name>
    <dbReference type="NCBI Taxonomy" id="470096"/>
    <lineage>
        <taxon>Eukaryota</taxon>
        <taxon>Fungi</taxon>
        <taxon>Dikarya</taxon>
        <taxon>Ascomycota</taxon>
        <taxon>Pezizomycotina</taxon>
        <taxon>Dothideomycetes</taxon>
        <taxon>Dothideomycetes incertae sedis</taxon>
        <taxon>Acrospermales</taxon>
        <taxon>Acrospermaceae</taxon>
        <taxon>Pseudovirgaria</taxon>
    </lineage>
</organism>
<name>A0A6A6VSC8_9PEZI</name>
<dbReference type="RefSeq" id="XP_033595230.1">
    <property type="nucleotide sequence ID" value="XM_033745905.1"/>
</dbReference>
<evidence type="ECO:0000313" key="3">
    <source>
        <dbReference type="Proteomes" id="UP000799437"/>
    </source>
</evidence>
<dbReference type="GeneID" id="54486959"/>
<sequence length="423" mass="46458">MAFEDSNNNKIPFNILLVVPLAEDILNITPIIYIIFPSIETRAIKFLVYTNRTRFVKDIIRDNVIHSRAVVARPLVTNKPSPAKKKKKSSKTKNTADPIISKTGKTSKTAPPLKNSIVVKEPTIETLYPTTEPSSVKEPEDNTNDLGSTPPPIDSELPNNPDSEPDTSNLLLPRTPLKSKAQKVVRTPSKRLKVNQTDTAKPTSTTLVIAAAIKKAKAPKRKKNDSNFIISNDPKLPTRHIEVDESNEEDLLRRIKPPANTTEKSSIAEVTIRKKRIASHSDLSKAVKRVKLSNKILEEALESAITDASKVLDNMPDNTIRINPLDPLVDSSTISKERVESPIPGPSTDLNPPPVFPLITLTIPTITTTLSYTSPKGTNTIASDSKGDSRSRILDPSKQPTIDTQPSMPNSGIIINQDRPLTT</sequence>
<keyword evidence="3" id="KW-1185">Reference proteome</keyword>
<reference evidence="2" key="1">
    <citation type="journal article" date="2020" name="Stud. Mycol.">
        <title>101 Dothideomycetes genomes: a test case for predicting lifestyles and emergence of pathogens.</title>
        <authorList>
            <person name="Haridas S."/>
            <person name="Albert R."/>
            <person name="Binder M."/>
            <person name="Bloem J."/>
            <person name="Labutti K."/>
            <person name="Salamov A."/>
            <person name="Andreopoulos B."/>
            <person name="Baker S."/>
            <person name="Barry K."/>
            <person name="Bills G."/>
            <person name="Bluhm B."/>
            <person name="Cannon C."/>
            <person name="Castanera R."/>
            <person name="Culley D."/>
            <person name="Daum C."/>
            <person name="Ezra D."/>
            <person name="Gonzalez J."/>
            <person name="Henrissat B."/>
            <person name="Kuo A."/>
            <person name="Liang C."/>
            <person name="Lipzen A."/>
            <person name="Lutzoni F."/>
            <person name="Magnuson J."/>
            <person name="Mondo S."/>
            <person name="Nolan M."/>
            <person name="Ohm R."/>
            <person name="Pangilinan J."/>
            <person name="Park H.-J."/>
            <person name="Ramirez L."/>
            <person name="Alfaro M."/>
            <person name="Sun H."/>
            <person name="Tritt A."/>
            <person name="Yoshinaga Y."/>
            <person name="Zwiers L.-H."/>
            <person name="Turgeon B."/>
            <person name="Goodwin S."/>
            <person name="Spatafora J."/>
            <person name="Crous P."/>
            <person name="Grigoriev I."/>
        </authorList>
    </citation>
    <scope>NUCLEOTIDE SEQUENCE</scope>
    <source>
        <strain evidence="2">CBS 121739</strain>
    </source>
</reference>
<feature type="compositionally biased region" description="Basic and acidic residues" evidence="1">
    <location>
        <begin position="385"/>
        <end position="395"/>
    </location>
</feature>
<dbReference type="AlphaFoldDB" id="A0A6A6VSC8"/>